<evidence type="ECO:0000313" key="3">
    <source>
        <dbReference type="WBParaSite" id="ALUE_0001147701-mRNA-1"/>
    </source>
</evidence>
<sequence length="129" mass="14550">MQKELYALNILYYLVKLVVVRYAMSVITKAHISAEGNQLMLLWLGALFAIVNAKLIFPRGNGSFWSPKEPGYPVILVPGDGGSQIEANLTGKPDVVHYFCERKTKDFFDLWLNLQLLAPGVMDCWVDNM</sequence>
<protein>
    <submittedName>
        <fullName evidence="3">Innexin</fullName>
    </submittedName>
</protein>
<keyword evidence="1" id="KW-1133">Transmembrane helix</keyword>
<proteinExistence type="predicted"/>
<reference evidence="3" key="1">
    <citation type="submission" date="2017-02" db="UniProtKB">
        <authorList>
            <consortium name="WormBaseParasite"/>
        </authorList>
    </citation>
    <scope>IDENTIFICATION</scope>
</reference>
<keyword evidence="2" id="KW-1185">Reference proteome</keyword>
<feature type="transmembrane region" description="Helical" evidence="1">
    <location>
        <begin position="39"/>
        <end position="57"/>
    </location>
</feature>
<evidence type="ECO:0000313" key="2">
    <source>
        <dbReference type="Proteomes" id="UP000036681"/>
    </source>
</evidence>
<accession>A0A0M3I426</accession>
<dbReference type="AlphaFoldDB" id="A0A0M3I426"/>
<organism evidence="2 3">
    <name type="scientific">Ascaris lumbricoides</name>
    <name type="common">Giant roundworm</name>
    <dbReference type="NCBI Taxonomy" id="6252"/>
    <lineage>
        <taxon>Eukaryota</taxon>
        <taxon>Metazoa</taxon>
        <taxon>Ecdysozoa</taxon>
        <taxon>Nematoda</taxon>
        <taxon>Chromadorea</taxon>
        <taxon>Rhabditida</taxon>
        <taxon>Spirurina</taxon>
        <taxon>Ascaridomorpha</taxon>
        <taxon>Ascaridoidea</taxon>
        <taxon>Ascarididae</taxon>
        <taxon>Ascaris</taxon>
    </lineage>
</organism>
<keyword evidence="1" id="KW-0472">Membrane</keyword>
<dbReference type="Proteomes" id="UP000036681">
    <property type="component" value="Unplaced"/>
</dbReference>
<dbReference type="WBParaSite" id="ALUE_0001147701-mRNA-1">
    <property type="protein sequence ID" value="ALUE_0001147701-mRNA-1"/>
    <property type="gene ID" value="ALUE_0001147701"/>
</dbReference>
<name>A0A0M3I426_ASCLU</name>
<keyword evidence="1" id="KW-0812">Transmembrane</keyword>
<feature type="transmembrane region" description="Helical" evidence="1">
    <location>
        <begin position="6"/>
        <end position="27"/>
    </location>
</feature>
<evidence type="ECO:0000256" key="1">
    <source>
        <dbReference type="SAM" id="Phobius"/>
    </source>
</evidence>